<feature type="domain" description="UDP-3-O-[3-hydroxymyristoyl] glucosamine N-acyltransferase non-repeat region" evidence="8">
    <location>
        <begin position="29"/>
        <end position="98"/>
    </location>
</feature>
<dbReference type="AlphaFoldDB" id="C9YA55"/>
<dbReference type="UniPathway" id="UPA00973"/>
<accession>C9YA55</accession>
<dbReference type="GO" id="GO:0016020">
    <property type="term" value="C:membrane"/>
    <property type="evidence" value="ECO:0007669"/>
    <property type="project" value="GOC"/>
</dbReference>
<dbReference type="InterPro" id="IPR020573">
    <property type="entry name" value="UDP_GlcNAc_AcTrfase_non-rep"/>
</dbReference>
<dbReference type="PANTHER" id="PTHR43378:SF2">
    <property type="entry name" value="UDP-3-O-ACYLGLUCOSAMINE N-ACYLTRANSFERASE 1, MITOCHONDRIAL-RELATED"/>
    <property type="match status" value="1"/>
</dbReference>
<gene>
    <name evidence="7 9" type="primary">lpxD</name>
    <name evidence="9" type="ORF">Csp_A10060</name>
</gene>
<evidence type="ECO:0000256" key="7">
    <source>
        <dbReference type="HAMAP-Rule" id="MF_00523"/>
    </source>
</evidence>
<dbReference type="NCBIfam" id="TIGR01853">
    <property type="entry name" value="lipid_A_lpxD"/>
    <property type="match status" value="1"/>
</dbReference>
<keyword evidence="6 7" id="KW-0012">Acyltransferase</keyword>
<evidence type="ECO:0000256" key="1">
    <source>
        <dbReference type="ARBA" id="ARBA00022516"/>
    </source>
</evidence>
<organism evidence="9">
    <name type="scientific">Curvibacter symbiont subsp. Hydra magnipapillata</name>
    <dbReference type="NCBI Taxonomy" id="667019"/>
    <lineage>
        <taxon>Bacteria</taxon>
        <taxon>Pseudomonadati</taxon>
        <taxon>Pseudomonadota</taxon>
        <taxon>Betaproteobacteria</taxon>
        <taxon>Burkholderiales</taxon>
        <taxon>Comamonadaceae</taxon>
        <taxon>Curvibacter</taxon>
    </lineage>
</organism>
<evidence type="ECO:0000256" key="3">
    <source>
        <dbReference type="ARBA" id="ARBA00022679"/>
    </source>
</evidence>
<dbReference type="NCBIfam" id="NF002060">
    <property type="entry name" value="PRK00892.1"/>
    <property type="match status" value="1"/>
</dbReference>
<comment type="catalytic activity">
    <reaction evidence="7">
        <text>a UDP-3-O-[(3R)-3-hydroxyacyl]-alpha-D-glucosamine + a (3R)-hydroxyacyl-[ACP] = a UDP-2-N,3-O-bis[(3R)-3-hydroxyacyl]-alpha-D-glucosamine + holo-[ACP] + H(+)</text>
        <dbReference type="Rhea" id="RHEA:53836"/>
        <dbReference type="Rhea" id="RHEA-COMP:9685"/>
        <dbReference type="Rhea" id="RHEA-COMP:9945"/>
        <dbReference type="ChEBI" id="CHEBI:15378"/>
        <dbReference type="ChEBI" id="CHEBI:64479"/>
        <dbReference type="ChEBI" id="CHEBI:78827"/>
        <dbReference type="ChEBI" id="CHEBI:137740"/>
        <dbReference type="ChEBI" id="CHEBI:137748"/>
        <dbReference type="EC" id="2.3.1.191"/>
    </reaction>
</comment>
<dbReference type="SUPFAM" id="SSF51161">
    <property type="entry name" value="Trimeric LpxA-like enzymes"/>
    <property type="match status" value="1"/>
</dbReference>
<reference evidence="9" key="1">
    <citation type="journal article" date="2010" name="Nature">
        <title>The dynamic genome of Hydra.</title>
        <authorList>
            <person name="Chapman J.A."/>
            <person name="Kirkness E.F."/>
            <person name="Simakov O."/>
            <person name="Hampson S.E."/>
            <person name="Mitros T."/>
            <person name="Weinmaier T."/>
            <person name="Rattei T."/>
            <person name="Balasubramanian P.G."/>
            <person name="Borman J."/>
            <person name="Busam D."/>
            <person name="Disbennett K."/>
            <person name="Pfannkoch C."/>
            <person name="Sumin N."/>
            <person name="Sutton G."/>
            <person name="Viswanathan L."/>
            <person name="Walenz B."/>
            <person name="Goodstein D.M."/>
            <person name="Hellsten U."/>
            <person name="Kawashima T."/>
            <person name="Prochnik S.E."/>
            <person name="Putnam N.H."/>
            <person name="Shu S."/>
            <person name="Blumberg B."/>
            <person name="Dana C.E."/>
            <person name="Gee L."/>
            <person name="Kibler D.F."/>
            <person name="Law L."/>
            <person name="Lindgens D."/>
            <person name="Martinez D.E."/>
            <person name="Peng J."/>
            <person name="Wigge P.A."/>
            <person name="Bertulat B."/>
            <person name="Guder C."/>
            <person name="Nakamura Y."/>
            <person name="Ozbek S."/>
            <person name="Watanabe H."/>
            <person name="Khalturin K."/>
            <person name="Hemmrich G."/>
            <person name="Franke A."/>
            <person name="Augustin R."/>
            <person name="Fraune S."/>
            <person name="Hayakawa E."/>
            <person name="Hayakawa S."/>
            <person name="Hirose M."/>
            <person name="Hwang J."/>
            <person name="Ikeo K."/>
            <person name="Nishimiya-Fujisawa C."/>
            <person name="Ogura A."/>
            <person name="Takahashi T."/>
            <person name="Steinmetz P.R."/>
            <person name="Zhang X."/>
            <person name="Aufschnaiter R."/>
            <person name="Eder M.K."/>
            <person name="Gorny A.K."/>
            <person name="Salvenmoser W."/>
            <person name="Heimberg A.M."/>
            <person name="Wheeler B.M."/>
            <person name="Peterson K.J."/>
            <person name="Boettger A."/>
            <person name="Tischler P."/>
            <person name="Wolf A."/>
            <person name="Gojobori T."/>
            <person name="Remington K.A."/>
            <person name="Strausberg R.L."/>
            <person name="Venter J."/>
            <person name="Technau U."/>
            <person name="Hobmayer B."/>
            <person name="Bosch T.C."/>
            <person name="Holstein T.W."/>
            <person name="Fujisawa T."/>
            <person name="Bode H.R."/>
            <person name="David C.N."/>
            <person name="Rokhsar D.S."/>
            <person name="Steele R.E."/>
        </authorList>
    </citation>
    <scope>NUCLEOTIDE SEQUENCE</scope>
</reference>
<dbReference type="Pfam" id="PF00132">
    <property type="entry name" value="Hexapep"/>
    <property type="match status" value="1"/>
</dbReference>
<keyword evidence="4 7" id="KW-0677">Repeat</keyword>
<comment type="pathway">
    <text evidence="7">Bacterial outer membrane biogenesis; LPS lipid A biosynthesis.</text>
</comment>
<dbReference type="InterPro" id="IPR001451">
    <property type="entry name" value="Hexapep"/>
</dbReference>
<keyword evidence="1 7" id="KW-0444">Lipid biosynthesis</keyword>
<evidence type="ECO:0000313" key="9">
    <source>
        <dbReference type="EMBL" id="CBA29023.1"/>
    </source>
</evidence>
<protein>
    <recommendedName>
        <fullName evidence="7">UDP-3-O-acylglucosamine N-acyltransferase</fullName>
        <ecNumber evidence="7">2.3.1.191</ecNumber>
    </recommendedName>
</protein>
<dbReference type="HAMAP" id="MF_00523">
    <property type="entry name" value="LpxD"/>
    <property type="match status" value="1"/>
</dbReference>
<dbReference type="EMBL" id="FN543104">
    <property type="protein sequence ID" value="CBA29023.1"/>
    <property type="molecule type" value="Genomic_DNA"/>
</dbReference>
<keyword evidence="3 7" id="KW-0808">Transferase</keyword>
<dbReference type="CDD" id="cd03352">
    <property type="entry name" value="LbH_LpxD"/>
    <property type="match status" value="1"/>
</dbReference>
<dbReference type="InterPro" id="IPR007691">
    <property type="entry name" value="LpxD"/>
</dbReference>
<evidence type="ECO:0000256" key="2">
    <source>
        <dbReference type="ARBA" id="ARBA00022556"/>
    </source>
</evidence>
<evidence type="ECO:0000256" key="6">
    <source>
        <dbReference type="ARBA" id="ARBA00023315"/>
    </source>
</evidence>
<dbReference type="InterPro" id="IPR011004">
    <property type="entry name" value="Trimer_LpxA-like_sf"/>
</dbReference>
<dbReference type="PANTHER" id="PTHR43378">
    <property type="entry name" value="UDP-3-O-ACYLGLUCOSAMINE N-ACYLTRANSFERASE"/>
    <property type="match status" value="1"/>
</dbReference>
<evidence type="ECO:0000256" key="5">
    <source>
        <dbReference type="ARBA" id="ARBA00023098"/>
    </source>
</evidence>
<name>C9YA55_CURXX</name>
<feature type="active site" description="Proton acceptor" evidence="7">
    <location>
        <position position="234"/>
    </location>
</feature>
<dbReference type="GO" id="GO:0103118">
    <property type="term" value="F:UDP-3-O-[(3R)-3-hydroxyacyl]-glucosamine N-acyltransferase activity"/>
    <property type="evidence" value="ECO:0007669"/>
    <property type="project" value="UniProtKB-EC"/>
</dbReference>
<proteinExistence type="inferred from homology"/>
<dbReference type="GO" id="GO:0009245">
    <property type="term" value="P:lipid A biosynthetic process"/>
    <property type="evidence" value="ECO:0007669"/>
    <property type="project" value="UniProtKB-UniRule"/>
</dbReference>
<dbReference type="EC" id="2.3.1.191" evidence="7"/>
<sequence length="334" mass="34690">MTTPAVHVKSISLAALVEQLGGELVGSGDVLISGLAPLESATDKDISFLSNPKYQQQVTQSHAGCVIVGPAMAALASARGPCIVTPNPYLYFARLTQLWRKRTARDVSGIPSIHPSAVVDPEAHIAATARIGPLCVIEAGATVGEGTVLKSRVTLGEDCHIGDRCTVHSGVVIGADGFGFAPDGGRWEKIEQLGAVRIGNDVEIGANTCIDRGALSDTIIEDGVKLDNLIQIGHNVRIGAHTAMAGCVGIAGSATIGSHCTVGGGAIILGHLTLASGVHISAATVVSKSINKPGNYTGIFPLDENANWERNAASLKQLHSLRDRIKTLEKENKP</sequence>
<dbReference type="GO" id="GO:0016410">
    <property type="term" value="F:N-acyltransferase activity"/>
    <property type="evidence" value="ECO:0007669"/>
    <property type="project" value="InterPro"/>
</dbReference>
<comment type="similarity">
    <text evidence="7">Belongs to the transferase hexapeptide repeat family. LpxD subfamily.</text>
</comment>
<evidence type="ECO:0000256" key="4">
    <source>
        <dbReference type="ARBA" id="ARBA00022737"/>
    </source>
</evidence>
<evidence type="ECO:0000259" key="8">
    <source>
        <dbReference type="Pfam" id="PF04613"/>
    </source>
</evidence>
<keyword evidence="2 7" id="KW-0441">Lipid A biosynthesis</keyword>
<comment type="subunit">
    <text evidence="7">Homotrimer.</text>
</comment>
<dbReference type="Gene3D" id="3.40.1390.10">
    <property type="entry name" value="MurE/MurF, N-terminal domain"/>
    <property type="match status" value="1"/>
</dbReference>
<dbReference type="Gene3D" id="2.160.10.10">
    <property type="entry name" value="Hexapeptide repeat proteins"/>
    <property type="match status" value="1"/>
</dbReference>
<dbReference type="Pfam" id="PF04613">
    <property type="entry name" value="LpxD"/>
    <property type="match status" value="1"/>
</dbReference>
<keyword evidence="5 7" id="KW-0443">Lipid metabolism</keyword>
<comment type="function">
    <text evidence="7">Catalyzes the N-acylation of UDP-3-O-acylglucosamine using 3-hydroxyacyl-ACP as the acyl donor. Is involved in the biosynthesis of lipid A, a phosphorylated glycolipid that anchors the lipopolysaccharide to the outer membrane of the cell.</text>
</comment>